<dbReference type="EMBL" id="LIAE01007228">
    <property type="protein sequence ID" value="PAV80797.1"/>
    <property type="molecule type" value="Genomic_DNA"/>
</dbReference>
<sequence>MKCIGPQQLVRFEWNCAVRKVEDPNYRRYNPRVEKDELYCAHGKDVVQSLQSREHASLHIKQGANGRYLDTNMYRIVFGKVYGNEKAYEFKPGFRNEEIEPGCSLSYYIYGNFDVLEDKLIDVLMVASQPELIDDRIRDLGKLIKSQMEIDNKVETTTIYTIPTNFTTTPGALEDKSTESTVETEVVVG</sequence>
<evidence type="ECO:0000313" key="2">
    <source>
        <dbReference type="Proteomes" id="UP000218231"/>
    </source>
</evidence>
<comment type="caution">
    <text evidence="1">The sequence shown here is derived from an EMBL/GenBank/DDBJ whole genome shotgun (WGS) entry which is preliminary data.</text>
</comment>
<name>A0A2A2L401_9BILA</name>
<evidence type="ECO:0000313" key="1">
    <source>
        <dbReference type="EMBL" id="PAV80797.1"/>
    </source>
</evidence>
<protein>
    <submittedName>
        <fullName evidence="1">Uncharacterized protein</fullName>
    </submittedName>
</protein>
<gene>
    <name evidence="1" type="ORF">WR25_03354</name>
</gene>
<keyword evidence="2" id="KW-1185">Reference proteome</keyword>
<proteinExistence type="predicted"/>
<reference evidence="1 2" key="1">
    <citation type="journal article" date="2017" name="Curr. Biol.">
        <title>Genome architecture and evolution of a unichromosomal asexual nematode.</title>
        <authorList>
            <person name="Fradin H."/>
            <person name="Zegar C."/>
            <person name="Gutwein M."/>
            <person name="Lucas J."/>
            <person name="Kovtun M."/>
            <person name="Corcoran D."/>
            <person name="Baugh L.R."/>
            <person name="Kiontke K."/>
            <person name="Gunsalus K."/>
            <person name="Fitch D.H."/>
            <person name="Piano F."/>
        </authorList>
    </citation>
    <scope>NUCLEOTIDE SEQUENCE [LARGE SCALE GENOMIC DNA]</scope>
    <source>
        <strain evidence="1">PF1309</strain>
    </source>
</reference>
<organism evidence="1 2">
    <name type="scientific">Diploscapter pachys</name>
    <dbReference type="NCBI Taxonomy" id="2018661"/>
    <lineage>
        <taxon>Eukaryota</taxon>
        <taxon>Metazoa</taxon>
        <taxon>Ecdysozoa</taxon>
        <taxon>Nematoda</taxon>
        <taxon>Chromadorea</taxon>
        <taxon>Rhabditida</taxon>
        <taxon>Rhabditina</taxon>
        <taxon>Rhabditomorpha</taxon>
        <taxon>Rhabditoidea</taxon>
        <taxon>Rhabditidae</taxon>
        <taxon>Diploscapter</taxon>
    </lineage>
</organism>
<dbReference type="Proteomes" id="UP000218231">
    <property type="component" value="Unassembled WGS sequence"/>
</dbReference>
<accession>A0A2A2L401</accession>
<dbReference type="AlphaFoldDB" id="A0A2A2L401"/>